<reference evidence="1" key="1">
    <citation type="submission" date="2018-05" db="EMBL/GenBank/DDBJ databases">
        <authorList>
            <person name="Lanie J.A."/>
            <person name="Ng W.-L."/>
            <person name="Kazmierczak K.M."/>
            <person name="Andrzejewski T.M."/>
            <person name="Davidsen T.M."/>
            <person name="Wayne K.J."/>
            <person name="Tettelin H."/>
            <person name="Glass J.I."/>
            <person name="Rusch D."/>
            <person name="Podicherti R."/>
            <person name="Tsui H.-C.T."/>
            <person name="Winkler M.E."/>
        </authorList>
    </citation>
    <scope>NUCLEOTIDE SEQUENCE</scope>
</reference>
<gene>
    <name evidence="1" type="ORF">METZ01_LOCUS292598</name>
</gene>
<accession>A0A382LSL4</accession>
<protein>
    <submittedName>
        <fullName evidence="1">Uncharacterized protein</fullName>
    </submittedName>
</protein>
<feature type="non-terminal residue" evidence="1">
    <location>
        <position position="49"/>
    </location>
</feature>
<dbReference type="AlphaFoldDB" id="A0A382LSL4"/>
<evidence type="ECO:0000313" key="1">
    <source>
        <dbReference type="EMBL" id="SVC39744.1"/>
    </source>
</evidence>
<feature type="non-terminal residue" evidence="1">
    <location>
        <position position="1"/>
    </location>
</feature>
<name>A0A382LSL4_9ZZZZ</name>
<sequence>VGRLMAREEREGGTALPHLEHCSGSFRDLARLLFEAGTSVLFFDRRLHP</sequence>
<dbReference type="EMBL" id="UINC01089015">
    <property type="protein sequence ID" value="SVC39744.1"/>
    <property type="molecule type" value="Genomic_DNA"/>
</dbReference>
<proteinExistence type="predicted"/>
<organism evidence="1">
    <name type="scientific">marine metagenome</name>
    <dbReference type="NCBI Taxonomy" id="408172"/>
    <lineage>
        <taxon>unclassified sequences</taxon>
        <taxon>metagenomes</taxon>
        <taxon>ecological metagenomes</taxon>
    </lineage>
</organism>